<dbReference type="InterPro" id="IPR040239">
    <property type="entry name" value="HcpB-like"/>
</dbReference>
<evidence type="ECO:0000313" key="5">
    <source>
        <dbReference type="Proteomes" id="UP000243374"/>
    </source>
</evidence>
<dbReference type="RefSeq" id="WP_074841263.1">
    <property type="nucleotide sequence ID" value="NZ_CP047056.1"/>
</dbReference>
<sequence length="158" mass="17795">MIRTLSKVISLVLCTMSFMSAADDKNEHELPVEQCNQNSAEACEHIGMYYTNVVGDDSKALLFFQKGCELNAKESCTFSGNIFSYGVVVDKDMEKALNYYEKGCELKDGIACNLLGSFYENGENVDKDQKKAFYYYTRACNEGDWAQACETLKEISEK</sequence>
<evidence type="ECO:0000256" key="2">
    <source>
        <dbReference type="ARBA" id="ARBA00022737"/>
    </source>
</evidence>
<feature type="chain" id="PRO_5039906250" evidence="3">
    <location>
        <begin position="22"/>
        <end position="158"/>
    </location>
</feature>
<dbReference type="Gene3D" id="1.25.40.10">
    <property type="entry name" value="Tetratricopeptide repeat domain"/>
    <property type="match status" value="1"/>
</dbReference>
<accession>A0A662ZB40</accession>
<evidence type="ECO:0000313" key="4">
    <source>
        <dbReference type="EMBL" id="SFK28754.1"/>
    </source>
</evidence>
<evidence type="ECO:0000256" key="1">
    <source>
        <dbReference type="ARBA" id="ARBA00008486"/>
    </source>
</evidence>
<dbReference type="Proteomes" id="UP000243374">
    <property type="component" value="Unassembled WGS sequence"/>
</dbReference>
<comment type="similarity">
    <text evidence="1">Belongs to the hcp beta-lactamase family.</text>
</comment>
<dbReference type="PANTHER" id="PTHR13891">
    <property type="entry name" value="CYTOCHROME C OXIDASE ASSEMBLY FACTOR 7"/>
    <property type="match status" value="1"/>
</dbReference>
<reference evidence="4 5" key="1">
    <citation type="submission" date="2016-10" db="EMBL/GenBank/DDBJ databases">
        <authorList>
            <person name="Varghese N."/>
            <person name="Submissions S."/>
        </authorList>
    </citation>
    <scope>NUCLEOTIDE SEQUENCE [LARGE SCALE GENOMIC DNA]</scope>
    <source>
        <strain evidence="4 5">22B</strain>
    </source>
</reference>
<evidence type="ECO:0000256" key="3">
    <source>
        <dbReference type="SAM" id="SignalP"/>
    </source>
</evidence>
<name>A0A662ZB40_9GAMM</name>
<dbReference type="EMBL" id="FOSF01000049">
    <property type="protein sequence ID" value="SFK28754.1"/>
    <property type="molecule type" value="Genomic_DNA"/>
</dbReference>
<proteinExistence type="inferred from homology"/>
<organism evidence="4 5">
    <name type="scientific">Succinivibrio dextrinosolvens</name>
    <dbReference type="NCBI Taxonomy" id="83771"/>
    <lineage>
        <taxon>Bacteria</taxon>
        <taxon>Pseudomonadati</taxon>
        <taxon>Pseudomonadota</taxon>
        <taxon>Gammaproteobacteria</taxon>
        <taxon>Aeromonadales</taxon>
        <taxon>Succinivibrionaceae</taxon>
        <taxon>Succinivibrio</taxon>
    </lineage>
</organism>
<dbReference type="InterPro" id="IPR006597">
    <property type="entry name" value="Sel1-like"/>
</dbReference>
<keyword evidence="2" id="KW-0677">Repeat</keyword>
<keyword evidence="5" id="KW-1185">Reference proteome</keyword>
<protein>
    <submittedName>
        <fullName evidence="4">Sel1 repeat-containing protein</fullName>
    </submittedName>
</protein>
<dbReference type="InterPro" id="IPR011990">
    <property type="entry name" value="TPR-like_helical_dom_sf"/>
</dbReference>
<dbReference type="PANTHER" id="PTHR13891:SF1">
    <property type="entry name" value="CYTOCHROME C OXIDASE ASSEMBLY FACTOR 7"/>
    <property type="match status" value="1"/>
</dbReference>
<keyword evidence="3" id="KW-0732">Signal</keyword>
<dbReference type="SUPFAM" id="SSF81901">
    <property type="entry name" value="HCP-like"/>
    <property type="match status" value="1"/>
</dbReference>
<dbReference type="SMART" id="SM00671">
    <property type="entry name" value="SEL1"/>
    <property type="match status" value="3"/>
</dbReference>
<dbReference type="AlphaFoldDB" id="A0A662ZB40"/>
<gene>
    <name evidence="4" type="ORF">SAMN04487865_10496</name>
</gene>
<dbReference type="Pfam" id="PF08238">
    <property type="entry name" value="Sel1"/>
    <property type="match status" value="3"/>
</dbReference>
<dbReference type="OrthoDB" id="9792653at2"/>
<feature type="signal peptide" evidence="3">
    <location>
        <begin position="1"/>
        <end position="21"/>
    </location>
</feature>